<evidence type="ECO:0000313" key="2">
    <source>
        <dbReference type="Proteomes" id="UP000814128"/>
    </source>
</evidence>
<dbReference type="Proteomes" id="UP000814128">
    <property type="component" value="Unassembled WGS sequence"/>
</dbReference>
<keyword evidence="2" id="KW-1185">Reference proteome</keyword>
<sequence length="272" mass="29078">MLARYSLLSSSFFVTQALAGKRGLAWPYYNSPLDPNVLNTGDGQVVAIYDWETYFPPTSTGSIGNLGWIGMQGCIDCASSPVAELASRQAQYGWATVFSANEPDNPSSPAHMTPAQAATWYIQYINPLAIKKALPAVTSSTASGQGLDWLSQMVSACAGGCYYDYINLHWYGSSFSDFQTYVNSAHSRFPGQQIVISEFALTNPAGGASDHFFSQAFAWLDSQSFIELYFPFVATSPSLLAANDAGAVNYVGTGSCLYSDSGTASSVGNVLI</sequence>
<dbReference type="EMBL" id="MU273473">
    <property type="protein sequence ID" value="KAI0036312.1"/>
    <property type="molecule type" value="Genomic_DNA"/>
</dbReference>
<comment type="caution">
    <text evidence="1">The sequence shown here is derived from an EMBL/GenBank/DDBJ whole genome shotgun (WGS) entry which is preliminary data.</text>
</comment>
<organism evidence="1 2">
    <name type="scientific">Vararia minispora EC-137</name>
    <dbReference type="NCBI Taxonomy" id="1314806"/>
    <lineage>
        <taxon>Eukaryota</taxon>
        <taxon>Fungi</taxon>
        <taxon>Dikarya</taxon>
        <taxon>Basidiomycota</taxon>
        <taxon>Agaricomycotina</taxon>
        <taxon>Agaricomycetes</taxon>
        <taxon>Russulales</taxon>
        <taxon>Lachnocladiaceae</taxon>
        <taxon>Vararia</taxon>
    </lineage>
</organism>
<reference evidence="1" key="2">
    <citation type="journal article" date="2022" name="New Phytol.">
        <title>Evolutionary transition to the ectomycorrhizal habit in the genomes of a hyperdiverse lineage of mushroom-forming fungi.</title>
        <authorList>
            <person name="Looney B."/>
            <person name="Miyauchi S."/>
            <person name="Morin E."/>
            <person name="Drula E."/>
            <person name="Courty P.E."/>
            <person name="Kohler A."/>
            <person name="Kuo A."/>
            <person name="LaButti K."/>
            <person name="Pangilinan J."/>
            <person name="Lipzen A."/>
            <person name="Riley R."/>
            <person name="Andreopoulos W."/>
            <person name="He G."/>
            <person name="Johnson J."/>
            <person name="Nolan M."/>
            <person name="Tritt A."/>
            <person name="Barry K.W."/>
            <person name="Grigoriev I.V."/>
            <person name="Nagy L.G."/>
            <person name="Hibbett D."/>
            <person name="Henrissat B."/>
            <person name="Matheny P.B."/>
            <person name="Labbe J."/>
            <person name="Martin F.M."/>
        </authorList>
    </citation>
    <scope>NUCLEOTIDE SEQUENCE</scope>
    <source>
        <strain evidence="1">EC-137</strain>
    </source>
</reference>
<proteinExistence type="predicted"/>
<accession>A0ACB8QXD5</accession>
<reference evidence="1" key="1">
    <citation type="submission" date="2021-02" db="EMBL/GenBank/DDBJ databases">
        <authorList>
            <consortium name="DOE Joint Genome Institute"/>
            <person name="Ahrendt S."/>
            <person name="Looney B.P."/>
            <person name="Miyauchi S."/>
            <person name="Morin E."/>
            <person name="Drula E."/>
            <person name="Courty P.E."/>
            <person name="Chicoki N."/>
            <person name="Fauchery L."/>
            <person name="Kohler A."/>
            <person name="Kuo A."/>
            <person name="Labutti K."/>
            <person name="Pangilinan J."/>
            <person name="Lipzen A."/>
            <person name="Riley R."/>
            <person name="Andreopoulos W."/>
            <person name="He G."/>
            <person name="Johnson J."/>
            <person name="Barry K.W."/>
            <person name="Grigoriev I.V."/>
            <person name="Nagy L."/>
            <person name="Hibbett D."/>
            <person name="Henrissat B."/>
            <person name="Matheny P.B."/>
            <person name="Labbe J."/>
            <person name="Martin F."/>
        </authorList>
    </citation>
    <scope>NUCLEOTIDE SEQUENCE</scope>
    <source>
        <strain evidence="1">EC-137</strain>
    </source>
</reference>
<gene>
    <name evidence="1" type="ORF">K488DRAFT_41449</name>
</gene>
<evidence type="ECO:0000313" key="1">
    <source>
        <dbReference type="EMBL" id="KAI0036312.1"/>
    </source>
</evidence>
<name>A0ACB8QXD5_9AGAM</name>
<protein>
    <submittedName>
        <fullName evidence="1">Endo-beta-1,3-glucanase</fullName>
    </submittedName>
</protein>